<dbReference type="InterPro" id="IPR047640">
    <property type="entry name" value="RpiR-like"/>
</dbReference>
<keyword evidence="3" id="KW-0804">Transcription</keyword>
<evidence type="ECO:0000259" key="4">
    <source>
        <dbReference type="PROSITE" id="PS51071"/>
    </source>
</evidence>
<keyword evidence="1" id="KW-0805">Transcription regulation</keyword>
<dbReference type="GO" id="GO:0097367">
    <property type="term" value="F:carbohydrate derivative binding"/>
    <property type="evidence" value="ECO:0007669"/>
    <property type="project" value="InterPro"/>
</dbReference>
<organism evidence="6">
    <name type="scientific">Listeria seeligeri FSL N1-067</name>
    <dbReference type="NCBI Taxonomy" id="702453"/>
    <lineage>
        <taxon>Bacteria</taxon>
        <taxon>Bacillati</taxon>
        <taxon>Bacillota</taxon>
        <taxon>Bacilli</taxon>
        <taxon>Bacillales</taxon>
        <taxon>Listeriaceae</taxon>
        <taxon>Listeria</taxon>
    </lineage>
</organism>
<protein>
    <submittedName>
        <fullName evidence="6">Transcriptional regulator GlvR</fullName>
    </submittedName>
</protein>
<dbReference type="Proteomes" id="UP000004302">
    <property type="component" value="Chromosome"/>
</dbReference>
<dbReference type="Gene3D" id="1.10.10.10">
    <property type="entry name" value="Winged helix-like DNA-binding domain superfamily/Winged helix DNA-binding domain"/>
    <property type="match status" value="1"/>
</dbReference>
<dbReference type="HOGENOM" id="CLU_055769_4_3_9"/>
<dbReference type="PROSITE" id="PS51071">
    <property type="entry name" value="HTH_RPIR"/>
    <property type="match status" value="1"/>
</dbReference>
<keyword evidence="2" id="KW-0238">DNA-binding</keyword>
<evidence type="ECO:0000259" key="5">
    <source>
        <dbReference type="PROSITE" id="PS51464"/>
    </source>
</evidence>
<accession>E3ZLB0</accession>
<reference evidence="6" key="1">
    <citation type="journal article" date="2010" name="Microbiol. Resour. Announc.">
        <title>Comparative genomics of the bacterial genus Listeria: Genome evolution is characterized by limited gene acquisition and limited gene loss.</title>
        <authorList>
            <person name="den Bakker H.C."/>
            <person name="Cummings C.A."/>
            <person name="Ferreira V."/>
            <person name="Vatta P."/>
            <person name="Orsi R.H."/>
            <person name="Degoricija L."/>
            <person name="Barker M."/>
            <person name="Petrauskene O."/>
            <person name="Furtado M.R."/>
            <person name="Wiedmann M."/>
        </authorList>
    </citation>
    <scope>NUCLEOTIDE SEQUENCE [LARGE SCALE GENOMIC DNA]</scope>
    <source>
        <strain evidence="6">FSL N1-067</strain>
    </source>
</reference>
<dbReference type="InterPro" id="IPR035472">
    <property type="entry name" value="RpiR-like_SIS"/>
</dbReference>
<evidence type="ECO:0000256" key="3">
    <source>
        <dbReference type="ARBA" id="ARBA00023163"/>
    </source>
</evidence>
<evidence type="ECO:0000313" key="6">
    <source>
        <dbReference type="EMBL" id="EFS01583.1"/>
    </source>
</evidence>
<dbReference type="InterPro" id="IPR036388">
    <property type="entry name" value="WH-like_DNA-bd_sf"/>
</dbReference>
<dbReference type="SUPFAM" id="SSF46689">
    <property type="entry name" value="Homeodomain-like"/>
    <property type="match status" value="1"/>
</dbReference>
<name>E3ZLB0_LISSE</name>
<feature type="domain" description="HTH rpiR-type" evidence="4">
    <location>
        <begin position="26"/>
        <end position="102"/>
    </location>
</feature>
<dbReference type="GO" id="GO:0003700">
    <property type="term" value="F:DNA-binding transcription factor activity"/>
    <property type="evidence" value="ECO:0007669"/>
    <property type="project" value="InterPro"/>
</dbReference>
<dbReference type="SUPFAM" id="SSF53697">
    <property type="entry name" value="SIS domain"/>
    <property type="match status" value="1"/>
</dbReference>
<dbReference type="Gene3D" id="3.40.50.10490">
    <property type="entry name" value="Glucose-6-phosphate isomerase like protein, domain 1"/>
    <property type="match status" value="1"/>
</dbReference>
<dbReference type="PROSITE" id="PS51464">
    <property type="entry name" value="SIS"/>
    <property type="match status" value="1"/>
</dbReference>
<dbReference type="PATRIC" id="fig|702453.3.peg.152"/>
<dbReference type="InterPro" id="IPR009057">
    <property type="entry name" value="Homeodomain-like_sf"/>
</dbReference>
<dbReference type="CDD" id="cd05013">
    <property type="entry name" value="SIS_RpiR"/>
    <property type="match status" value="1"/>
</dbReference>
<dbReference type="InterPro" id="IPR001347">
    <property type="entry name" value="SIS_dom"/>
</dbReference>
<dbReference type="AlphaFoldDB" id="E3ZLB0"/>
<dbReference type="Pfam" id="PF01418">
    <property type="entry name" value="HTH_6"/>
    <property type="match status" value="1"/>
</dbReference>
<evidence type="ECO:0000256" key="2">
    <source>
        <dbReference type="ARBA" id="ARBA00023125"/>
    </source>
</evidence>
<dbReference type="InterPro" id="IPR046348">
    <property type="entry name" value="SIS_dom_sf"/>
</dbReference>
<dbReference type="Pfam" id="PF01380">
    <property type="entry name" value="SIS"/>
    <property type="match status" value="1"/>
</dbReference>
<comment type="caution">
    <text evidence="6">The sequence shown here is derived from an EMBL/GenBank/DDBJ whole genome shotgun (WGS) entry which is preliminary data.</text>
</comment>
<sequence>MSYLFVSATMIKESVTNYLRRGIISMKLEEVVNTYYDKLNYNDLHIWQYIRDNKEKCSSMSINELALECNVSRTTILRFAKKISFDGYSELKVHIKLDLEKGTKMENNSVELIAEGYVRTIEEISKKDFGPICHLIYQAKRVFIFGSGDYQMAVARQLKRLFLHSGDCFYDFDAITLNKEFFNIVEADDLVILISLDGESKNIVSIAKNLKLMNVSVISISKLKNSTLATLSKENIYIKNTSIHFDNKSTQSFESTASLYLVAELLFVKYSLFKNKLAFIESDQSII</sequence>
<dbReference type="GO" id="GO:0003677">
    <property type="term" value="F:DNA binding"/>
    <property type="evidence" value="ECO:0007669"/>
    <property type="project" value="UniProtKB-KW"/>
</dbReference>
<dbReference type="PANTHER" id="PTHR30514">
    <property type="entry name" value="GLUCOKINASE"/>
    <property type="match status" value="1"/>
</dbReference>
<dbReference type="PANTHER" id="PTHR30514:SF1">
    <property type="entry name" value="HTH-TYPE TRANSCRIPTIONAL REGULATOR HEXR-RELATED"/>
    <property type="match status" value="1"/>
</dbReference>
<proteinExistence type="predicted"/>
<gene>
    <name evidence="6" type="ORF">NT03LS_0201</name>
</gene>
<dbReference type="InterPro" id="IPR000281">
    <property type="entry name" value="HTH_RpiR"/>
</dbReference>
<dbReference type="GO" id="GO:1901135">
    <property type="term" value="P:carbohydrate derivative metabolic process"/>
    <property type="evidence" value="ECO:0007669"/>
    <property type="project" value="InterPro"/>
</dbReference>
<dbReference type="EMBL" id="ADXJ01000084">
    <property type="protein sequence ID" value="EFS01583.1"/>
    <property type="molecule type" value="Genomic_DNA"/>
</dbReference>
<evidence type="ECO:0000256" key="1">
    <source>
        <dbReference type="ARBA" id="ARBA00023015"/>
    </source>
</evidence>
<feature type="domain" description="SIS" evidence="5">
    <location>
        <begin position="132"/>
        <end position="276"/>
    </location>
</feature>